<dbReference type="Proteomes" id="UP001232992">
    <property type="component" value="Unassembled WGS sequence"/>
</dbReference>
<dbReference type="RefSeq" id="WP_283757771.1">
    <property type="nucleotide sequence ID" value="NZ_JAQOSQ010000006.1"/>
</dbReference>
<comment type="caution">
    <text evidence="2">The sequence shown here is derived from an EMBL/GenBank/DDBJ whole genome shotgun (WGS) entry which is preliminary data.</text>
</comment>
<evidence type="ECO:0000313" key="3">
    <source>
        <dbReference type="Proteomes" id="UP001232992"/>
    </source>
</evidence>
<proteinExistence type="predicted"/>
<name>A0ABT7BV93_9CYAN</name>
<keyword evidence="3" id="KW-1185">Reference proteome</keyword>
<reference evidence="2 3" key="1">
    <citation type="submission" date="2023-01" db="EMBL/GenBank/DDBJ databases">
        <title>Novel diversity within Roseofilum (Cyanobacteria; Desertifilaceae) from marine benthic mats with descriptions of four novel species.</title>
        <authorList>
            <person name="Wang Y."/>
            <person name="Berthold D.E."/>
            <person name="Hu J."/>
            <person name="Lefler F.W."/>
            <person name="Laughinghouse H.D. IV."/>
        </authorList>
    </citation>
    <scope>NUCLEOTIDE SEQUENCE [LARGE SCALE GENOMIC DNA]</scope>
    <source>
        <strain evidence="2 3">BLCC-M143</strain>
    </source>
</reference>
<sequence length="154" mass="17782">MADNIREWLDRIRQLQEQAVQLQQERDRAYKSAANWQQLYETESQQRRHDSQMAGDRIRELQKKLASLQKPIGQLPGEAGSVALEEEIAGLTSLEEVKQKLLEMTVERDRLAQTITSLTNALQAEQVQHQQTRQNLTSALADAIDRLNRERHVL</sequence>
<accession>A0ABT7BV93</accession>
<gene>
    <name evidence="2" type="ORF">PMH09_07905</name>
</gene>
<evidence type="ECO:0000313" key="2">
    <source>
        <dbReference type="EMBL" id="MDJ1183116.1"/>
    </source>
</evidence>
<feature type="coiled-coil region" evidence="1">
    <location>
        <begin position="5"/>
        <end position="32"/>
    </location>
</feature>
<keyword evidence="1" id="KW-0175">Coiled coil</keyword>
<protein>
    <submittedName>
        <fullName evidence="2">Uncharacterized protein</fullName>
    </submittedName>
</protein>
<dbReference type="EMBL" id="JAQOSQ010000006">
    <property type="protein sequence ID" value="MDJ1183116.1"/>
    <property type="molecule type" value="Genomic_DNA"/>
</dbReference>
<evidence type="ECO:0000256" key="1">
    <source>
        <dbReference type="SAM" id="Coils"/>
    </source>
</evidence>
<organism evidence="2 3">
    <name type="scientific">Roseofilum casamattae BLCC-M143</name>
    <dbReference type="NCBI Taxonomy" id="3022442"/>
    <lineage>
        <taxon>Bacteria</taxon>
        <taxon>Bacillati</taxon>
        <taxon>Cyanobacteriota</taxon>
        <taxon>Cyanophyceae</taxon>
        <taxon>Desertifilales</taxon>
        <taxon>Desertifilaceae</taxon>
        <taxon>Roseofilum</taxon>
        <taxon>Roseofilum casamattae</taxon>
    </lineage>
</organism>